<keyword evidence="2 9" id="KW-0812">Transmembrane</keyword>
<dbReference type="InterPro" id="IPR026961">
    <property type="entry name" value="PGG_dom"/>
</dbReference>
<comment type="caution">
    <text evidence="11">The sequence shown here is derived from an EMBL/GenBank/DDBJ whole genome shotgun (WGS) entry which is preliminary data.</text>
</comment>
<dbReference type="Pfam" id="PF12796">
    <property type="entry name" value="Ank_2"/>
    <property type="match status" value="4"/>
</dbReference>
<reference evidence="11 12" key="1">
    <citation type="journal article" date="2021" name="BMC Genomics">
        <title>Datura genome reveals duplications of psychoactive alkaloid biosynthetic genes and high mutation rate following tissue culture.</title>
        <authorList>
            <person name="Rajewski A."/>
            <person name="Carter-House D."/>
            <person name="Stajich J."/>
            <person name="Litt A."/>
        </authorList>
    </citation>
    <scope>NUCLEOTIDE SEQUENCE [LARGE SCALE GENOMIC DNA]</scope>
    <source>
        <strain evidence="11">AR-01</strain>
    </source>
</reference>
<feature type="transmembrane region" description="Helical" evidence="9">
    <location>
        <begin position="445"/>
        <end position="466"/>
    </location>
</feature>
<dbReference type="EMBL" id="JACEIK010000198">
    <property type="protein sequence ID" value="MCD7452172.1"/>
    <property type="molecule type" value="Genomic_DNA"/>
</dbReference>
<keyword evidence="6 9" id="KW-0472">Membrane</keyword>
<sequence>MDSSLYKAAMKGNIGDGDFLHVLLKKDEEAGYKVTPKGNNVLHVAALYGHTHFAQKVLTIMPSLLRHQNKKKETALHIAANEGHTEVVRVLLICKLGEANIEHLNLIIQMRDGVGDTALHKAVRNQHIDVVKLLVKQDPDFQFQANNAGKTPLYLSAETGFHDALLEILVSCNTPTYMGPCLRTPLHAAIINRYTDCAKSLWEWNRCLCEEADKWGWNSLHYAVKLGLKELVCDMLGWNKSLAYHPAGSENDWTTTFHIAAQEGHVDMMEELLKHCPDCWEMLDSRDQNVLHVAILSNQIEVTKFLLLFPEFDKLVDEADIDGNTPLHLRAASGNYVPELVYHPKARITPLNEELLSPNEMNSKDQPKHKGEKVTRDVKVQQREEKKDKTLIENILRATQIHVIVATLIVTVTFAAGFTLPGGFESNPGPNEGTPILIRKSAFKAFVVADVIAFVCSAGAVFSYFAMAANASFFQHVNAVSCLYMLATTLQLFGMAALVIAFITGMYATLAHSVALSVVVSIIGCISFLIYSSMLYVTFDWKALRPLFE</sequence>
<keyword evidence="5 7" id="KW-0040">ANK repeat</keyword>
<evidence type="ECO:0000256" key="7">
    <source>
        <dbReference type="PROSITE-ProRule" id="PRU00023"/>
    </source>
</evidence>
<evidence type="ECO:0000256" key="5">
    <source>
        <dbReference type="ARBA" id="ARBA00023043"/>
    </source>
</evidence>
<dbReference type="SMART" id="SM00248">
    <property type="entry name" value="ANK"/>
    <property type="match status" value="7"/>
</dbReference>
<comment type="subcellular location">
    <subcellularLocation>
        <location evidence="1">Membrane</location>
        <topology evidence="1">Multi-pass membrane protein</topology>
    </subcellularLocation>
</comment>
<evidence type="ECO:0000256" key="9">
    <source>
        <dbReference type="SAM" id="Phobius"/>
    </source>
</evidence>
<evidence type="ECO:0000256" key="8">
    <source>
        <dbReference type="SAM" id="MobiDB-lite"/>
    </source>
</evidence>
<feature type="repeat" description="ANK" evidence="7">
    <location>
        <begin position="114"/>
        <end position="146"/>
    </location>
</feature>
<feature type="region of interest" description="Disordered" evidence="8">
    <location>
        <begin position="357"/>
        <end position="380"/>
    </location>
</feature>
<dbReference type="PANTHER" id="PTHR24186:SF50">
    <property type="entry name" value="ANKYRIN REPEAT-CONTAINING PROTEIN ITN1-LIKE ISOFORM X1"/>
    <property type="match status" value="1"/>
</dbReference>
<protein>
    <recommendedName>
        <fullName evidence="10">PGG domain-containing protein</fullName>
    </recommendedName>
</protein>
<evidence type="ECO:0000256" key="3">
    <source>
        <dbReference type="ARBA" id="ARBA00022737"/>
    </source>
</evidence>
<dbReference type="InterPro" id="IPR002110">
    <property type="entry name" value="Ankyrin_rpt"/>
</dbReference>
<dbReference type="PANTHER" id="PTHR24186">
    <property type="entry name" value="PROTEIN PHOSPHATASE 1 REGULATORY SUBUNIT"/>
    <property type="match status" value="1"/>
</dbReference>
<evidence type="ECO:0000256" key="4">
    <source>
        <dbReference type="ARBA" id="ARBA00022989"/>
    </source>
</evidence>
<feature type="compositionally biased region" description="Basic and acidic residues" evidence="8">
    <location>
        <begin position="362"/>
        <end position="380"/>
    </location>
</feature>
<feature type="transmembrane region" description="Helical" evidence="9">
    <location>
        <begin position="401"/>
        <end position="424"/>
    </location>
</feature>
<evidence type="ECO:0000256" key="2">
    <source>
        <dbReference type="ARBA" id="ARBA00022692"/>
    </source>
</evidence>
<feature type="transmembrane region" description="Helical" evidence="9">
    <location>
        <begin position="515"/>
        <end position="539"/>
    </location>
</feature>
<keyword evidence="12" id="KW-1185">Reference proteome</keyword>
<organism evidence="11 12">
    <name type="scientific">Datura stramonium</name>
    <name type="common">Jimsonweed</name>
    <name type="synonym">Common thornapple</name>
    <dbReference type="NCBI Taxonomy" id="4076"/>
    <lineage>
        <taxon>Eukaryota</taxon>
        <taxon>Viridiplantae</taxon>
        <taxon>Streptophyta</taxon>
        <taxon>Embryophyta</taxon>
        <taxon>Tracheophyta</taxon>
        <taxon>Spermatophyta</taxon>
        <taxon>Magnoliopsida</taxon>
        <taxon>eudicotyledons</taxon>
        <taxon>Gunneridae</taxon>
        <taxon>Pentapetalae</taxon>
        <taxon>asterids</taxon>
        <taxon>lamiids</taxon>
        <taxon>Solanales</taxon>
        <taxon>Solanaceae</taxon>
        <taxon>Solanoideae</taxon>
        <taxon>Datureae</taxon>
        <taxon>Datura</taxon>
    </lineage>
</organism>
<evidence type="ECO:0000256" key="1">
    <source>
        <dbReference type="ARBA" id="ARBA00004141"/>
    </source>
</evidence>
<proteinExistence type="predicted"/>
<dbReference type="PROSITE" id="PS50088">
    <property type="entry name" value="ANK_REPEAT"/>
    <property type="match status" value="2"/>
</dbReference>
<evidence type="ECO:0000259" key="10">
    <source>
        <dbReference type="Pfam" id="PF13962"/>
    </source>
</evidence>
<dbReference type="InterPro" id="IPR036770">
    <property type="entry name" value="Ankyrin_rpt-contain_sf"/>
</dbReference>
<dbReference type="Proteomes" id="UP000823775">
    <property type="component" value="Unassembled WGS sequence"/>
</dbReference>
<dbReference type="SUPFAM" id="SSF48403">
    <property type="entry name" value="Ankyrin repeat"/>
    <property type="match status" value="1"/>
</dbReference>
<feature type="repeat" description="ANK" evidence="7">
    <location>
        <begin position="71"/>
        <end position="92"/>
    </location>
</feature>
<evidence type="ECO:0000256" key="6">
    <source>
        <dbReference type="ARBA" id="ARBA00023136"/>
    </source>
</evidence>
<dbReference type="Pfam" id="PF13962">
    <property type="entry name" value="PGG"/>
    <property type="match status" value="1"/>
</dbReference>
<name>A0ABS8RZD8_DATST</name>
<keyword evidence="4 9" id="KW-1133">Transmembrane helix</keyword>
<feature type="transmembrane region" description="Helical" evidence="9">
    <location>
        <begin position="478"/>
        <end position="503"/>
    </location>
</feature>
<dbReference type="PROSITE" id="PS50297">
    <property type="entry name" value="ANK_REP_REGION"/>
    <property type="match status" value="2"/>
</dbReference>
<evidence type="ECO:0000313" key="12">
    <source>
        <dbReference type="Proteomes" id="UP000823775"/>
    </source>
</evidence>
<feature type="domain" description="PGG" evidence="10">
    <location>
        <begin position="395"/>
        <end position="508"/>
    </location>
</feature>
<evidence type="ECO:0000313" key="11">
    <source>
        <dbReference type="EMBL" id="MCD7452172.1"/>
    </source>
</evidence>
<keyword evidence="3" id="KW-0677">Repeat</keyword>
<dbReference type="Gene3D" id="1.25.40.20">
    <property type="entry name" value="Ankyrin repeat-containing domain"/>
    <property type="match status" value="3"/>
</dbReference>
<accession>A0ABS8RZD8</accession>
<gene>
    <name evidence="11" type="ORF">HAX54_015361</name>
</gene>